<feature type="domain" description="HEPN" evidence="1">
    <location>
        <begin position="21"/>
        <end position="133"/>
    </location>
</feature>
<organism evidence="2 3">
    <name type="scientific">Paenibacillus eucommiae</name>
    <dbReference type="NCBI Taxonomy" id="1355755"/>
    <lineage>
        <taxon>Bacteria</taxon>
        <taxon>Bacillati</taxon>
        <taxon>Bacillota</taxon>
        <taxon>Bacilli</taxon>
        <taxon>Bacillales</taxon>
        <taxon>Paenibacillaceae</taxon>
        <taxon>Paenibacillus</taxon>
    </lineage>
</organism>
<evidence type="ECO:0000313" key="3">
    <source>
        <dbReference type="Proteomes" id="UP001519287"/>
    </source>
</evidence>
<dbReference type="InterPro" id="IPR007842">
    <property type="entry name" value="HEPN_dom"/>
</dbReference>
<evidence type="ECO:0000313" key="2">
    <source>
        <dbReference type="EMBL" id="MBP1991813.1"/>
    </source>
</evidence>
<reference evidence="2 3" key="1">
    <citation type="submission" date="2021-03" db="EMBL/GenBank/DDBJ databases">
        <title>Genomic Encyclopedia of Type Strains, Phase IV (KMG-IV): sequencing the most valuable type-strain genomes for metagenomic binning, comparative biology and taxonomic classification.</title>
        <authorList>
            <person name="Goeker M."/>
        </authorList>
    </citation>
    <scope>NUCLEOTIDE SEQUENCE [LARGE SCALE GENOMIC DNA]</scope>
    <source>
        <strain evidence="2 3">DSM 26048</strain>
    </source>
</reference>
<name>A0ABS4IWC6_9BACL</name>
<accession>A0ABS4IWC6</accession>
<evidence type="ECO:0000259" key="1">
    <source>
        <dbReference type="Pfam" id="PF05168"/>
    </source>
</evidence>
<dbReference type="Pfam" id="PF05168">
    <property type="entry name" value="HEPN"/>
    <property type="match status" value="1"/>
</dbReference>
<dbReference type="EMBL" id="JAGGLB010000010">
    <property type="protein sequence ID" value="MBP1991813.1"/>
    <property type="molecule type" value="Genomic_DNA"/>
</dbReference>
<dbReference type="Proteomes" id="UP001519287">
    <property type="component" value="Unassembled WGS sequence"/>
</dbReference>
<keyword evidence="3" id="KW-1185">Reference proteome</keyword>
<protein>
    <submittedName>
        <fullName evidence="2">HEPN domain-containing protein</fullName>
    </submittedName>
</protein>
<comment type="caution">
    <text evidence="2">The sequence shown here is derived from an EMBL/GenBank/DDBJ whole genome shotgun (WGS) entry which is preliminary data.</text>
</comment>
<sequence length="141" mass="16190">MMPEYDLQQNDVLTNKTLSISYWCEMSLKYLQMGEHFWEYGLFKPCISNSNMAIRSILKAVYTYENGIHPPALVTLTELIGCARKLRSFDLSSELFIHKVCLLASDYESILVRPPVLEDLLKLMQKIRDLVSRVSLALNVG</sequence>
<dbReference type="RefSeq" id="WP_209972538.1">
    <property type="nucleotide sequence ID" value="NZ_JAGGLB010000010.1"/>
</dbReference>
<proteinExistence type="predicted"/>
<gene>
    <name evidence="2" type="ORF">J2Z66_003420</name>
</gene>